<dbReference type="OrthoDB" id="60033at2759"/>
<name>A0A4C1SSY5_EUMVA</name>
<gene>
    <name evidence="1" type="ORF">EVAR_76774_1</name>
</gene>
<dbReference type="Proteomes" id="UP000299102">
    <property type="component" value="Unassembled WGS sequence"/>
</dbReference>
<reference evidence="1 2" key="1">
    <citation type="journal article" date="2019" name="Commun. Biol.">
        <title>The bagworm genome reveals a unique fibroin gene that provides high tensile strength.</title>
        <authorList>
            <person name="Kono N."/>
            <person name="Nakamura H."/>
            <person name="Ohtoshi R."/>
            <person name="Tomita M."/>
            <person name="Numata K."/>
            <person name="Arakawa K."/>
        </authorList>
    </citation>
    <scope>NUCLEOTIDE SEQUENCE [LARGE SCALE GENOMIC DNA]</scope>
</reference>
<keyword evidence="2" id="KW-1185">Reference proteome</keyword>
<sequence length="165" mass="18556">MSCFYQVSRATELGKLVTRLQQERSEVAFFIFTNGSTLRTASERSANYNCINPSLLCSGVKRTCSALCSLYRDHVLRIGCVRPLSLFYSDASADGVEERSLVPHSRSHARLRRNATMSHGFSCVQQASFSKTDDALHQMGELPTLSFRNRNQLLEGPQFVRELQS</sequence>
<proteinExistence type="predicted"/>
<protein>
    <submittedName>
        <fullName evidence="1">Uncharacterized protein</fullName>
    </submittedName>
</protein>
<dbReference type="EMBL" id="BGZK01000017">
    <property type="protein sequence ID" value="GBP05343.1"/>
    <property type="molecule type" value="Genomic_DNA"/>
</dbReference>
<comment type="caution">
    <text evidence="1">The sequence shown here is derived from an EMBL/GenBank/DDBJ whole genome shotgun (WGS) entry which is preliminary data.</text>
</comment>
<accession>A0A4C1SSY5</accession>
<evidence type="ECO:0000313" key="1">
    <source>
        <dbReference type="EMBL" id="GBP05343.1"/>
    </source>
</evidence>
<dbReference type="AlphaFoldDB" id="A0A4C1SSY5"/>
<organism evidence="1 2">
    <name type="scientific">Eumeta variegata</name>
    <name type="common">Bagworm moth</name>
    <name type="synonym">Eumeta japonica</name>
    <dbReference type="NCBI Taxonomy" id="151549"/>
    <lineage>
        <taxon>Eukaryota</taxon>
        <taxon>Metazoa</taxon>
        <taxon>Ecdysozoa</taxon>
        <taxon>Arthropoda</taxon>
        <taxon>Hexapoda</taxon>
        <taxon>Insecta</taxon>
        <taxon>Pterygota</taxon>
        <taxon>Neoptera</taxon>
        <taxon>Endopterygota</taxon>
        <taxon>Lepidoptera</taxon>
        <taxon>Glossata</taxon>
        <taxon>Ditrysia</taxon>
        <taxon>Tineoidea</taxon>
        <taxon>Psychidae</taxon>
        <taxon>Oiketicinae</taxon>
        <taxon>Eumeta</taxon>
    </lineage>
</organism>
<evidence type="ECO:0000313" key="2">
    <source>
        <dbReference type="Proteomes" id="UP000299102"/>
    </source>
</evidence>
<dbReference type="STRING" id="151549.A0A4C1SSY5"/>